<feature type="non-terminal residue" evidence="1">
    <location>
        <position position="83"/>
    </location>
</feature>
<name>A0ACA9QY34_9GLOM</name>
<dbReference type="Proteomes" id="UP000789366">
    <property type="component" value="Unassembled WGS sequence"/>
</dbReference>
<proteinExistence type="predicted"/>
<dbReference type="EMBL" id="CAJVPW010052636">
    <property type="protein sequence ID" value="CAG8768560.1"/>
    <property type="molecule type" value="Genomic_DNA"/>
</dbReference>
<feature type="non-terminal residue" evidence="1">
    <location>
        <position position="1"/>
    </location>
</feature>
<evidence type="ECO:0000313" key="2">
    <source>
        <dbReference type="Proteomes" id="UP000789366"/>
    </source>
</evidence>
<protein>
    <submittedName>
        <fullName evidence="1">14952_t:CDS:1</fullName>
    </submittedName>
</protein>
<gene>
    <name evidence="1" type="ORF">SPELUC_LOCUS15627</name>
</gene>
<keyword evidence="2" id="KW-1185">Reference proteome</keyword>
<evidence type="ECO:0000313" key="1">
    <source>
        <dbReference type="EMBL" id="CAG8768560.1"/>
    </source>
</evidence>
<accession>A0ACA9QY34</accession>
<organism evidence="1 2">
    <name type="scientific">Cetraspora pellucida</name>
    <dbReference type="NCBI Taxonomy" id="1433469"/>
    <lineage>
        <taxon>Eukaryota</taxon>
        <taxon>Fungi</taxon>
        <taxon>Fungi incertae sedis</taxon>
        <taxon>Mucoromycota</taxon>
        <taxon>Glomeromycotina</taxon>
        <taxon>Glomeromycetes</taxon>
        <taxon>Diversisporales</taxon>
        <taxon>Gigasporaceae</taxon>
        <taxon>Cetraspora</taxon>
    </lineage>
</organism>
<reference evidence="1" key="1">
    <citation type="submission" date="2021-06" db="EMBL/GenBank/DDBJ databases">
        <authorList>
            <person name="Kallberg Y."/>
            <person name="Tangrot J."/>
            <person name="Rosling A."/>
        </authorList>
    </citation>
    <scope>NUCLEOTIDE SEQUENCE</scope>
    <source>
        <strain evidence="1">28 12/20/2015</strain>
    </source>
</reference>
<sequence>NIEVSWVKETPREIRSSVIRQLISNYKTNKKIHGDNFSMKHKSKKDRHQSISILARDWNRVRGEFAFLKNIITSQKLPMIDNT</sequence>
<comment type="caution">
    <text evidence="1">The sequence shown here is derived from an EMBL/GenBank/DDBJ whole genome shotgun (WGS) entry which is preliminary data.</text>
</comment>